<sequence length="63" mass="7263">MNPDQYCTVLNVFNVISTNILGFTFWGTSIEFINKDDCKTAGIIYFINKDEALNLQTGYRFIM</sequence>
<dbReference type="Proteomes" id="UP000462014">
    <property type="component" value="Unassembled WGS sequence"/>
</dbReference>
<organism evidence="1 2">
    <name type="scientific">Mucilaginibacter arboris</name>
    <dbReference type="NCBI Taxonomy" id="2682090"/>
    <lineage>
        <taxon>Bacteria</taxon>
        <taxon>Pseudomonadati</taxon>
        <taxon>Bacteroidota</taxon>
        <taxon>Sphingobacteriia</taxon>
        <taxon>Sphingobacteriales</taxon>
        <taxon>Sphingobacteriaceae</taxon>
        <taxon>Mucilaginibacter</taxon>
    </lineage>
</organism>
<comment type="caution">
    <text evidence="1">The sequence shown here is derived from an EMBL/GenBank/DDBJ whole genome shotgun (WGS) entry which is preliminary data.</text>
</comment>
<keyword evidence="2" id="KW-1185">Reference proteome</keyword>
<dbReference type="AlphaFoldDB" id="A0A7K1SZI8"/>
<accession>A0A7K1SZI8</accession>
<name>A0A7K1SZI8_9SPHI</name>
<protein>
    <submittedName>
        <fullName evidence="1">Uncharacterized protein</fullName>
    </submittedName>
</protein>
<dbReference type="EMBL" id="WPIK01000013">
    <property type="protein sequence ID" value="MVN22736.1"/>
    <property type="molecule type" value="Genomic_DNA"/>
</dbReference>
<gene>
    <name evidence="1" type="ORF">GO621_14500</name>
</gene>
<evidence type="ECO:0000313" key="2">
    <source>
        <dbReference type="Proteomes" id="UP000462014"/>
    </source>
</evidence>
<dbReference type="RefSeq" id="WP_157568290.1">
    <property type="nucleotide sequence ID" value="NZ_WPIK01000013.1"/>
</dbReference>
<proteinExistence type="predicted"/>
<reference evidence="1 2" key="1">
    <citation type="submission" date="2019-12" db="EMBL/GenBank/DDBJ databases">
        <title>Mucilaginibacter sp. HMF7410 genome sequencing and assembly.</title>
        <authorList>
            <person name="Kang H."/>
            <person name="Cha I."/>
            <person name="Kim H."/>
            <person name="Joh K."/>
        </authorList>
    </citation>
    <scope>NUCLEOTIDE SEQUENCE [LARGE SCALE GENOMIC DNA]</scope>
    <source>
        <strain evidence="1 2">HMF7410</strain>
    </source>
</reference>
<evidence type="ECO:0000313" key="1">
    <source>
        <dbReference type="EMBL" id="MVN22736.1"/>
    </source>
</evidence>